<dbReference type="EMBL" id="JAYMYR010000004">
    <property type="protein sequence ID" value="KAK7367526.1"/>
    <property type="molecule type" value="Genomic_DNA"/>
</dbReference>
<proteinExistence type="predicted"/>
<gene>
    <name evidence="2" type="ORF">VNO80_09539</name>
</gene>
<keyword evidence="3" id="KW-1185">Reference proteome</keyword>
<accession>A0AAN9N872</accession>
<dbReference type="AlphaFoldDB" id="A0AAN9N872"/>
<feature type="signal peptide" evidence="1">
    <location>
        <begin position="1"/>
        <end position="23"/>
    </location>
</feature>
<evidence type="ECO:0008006" key="4">
    <source>
        <dbReference type="Google" id="ProtNLM"/>
    </source>
</evidence>
<organism evidence="2 3">
    <name type="scientific">Phaseolus coccineus</name>
    <name type="common">Scarlet runner bean</name>
    <name type="synonym">Phaseolus multiflorus</name>
    <dbReference type="NCBI Taxonomy" id="3886"/>
    <lineage>
        <taxon>Eukaryota</taxon>
        <taxon>Viridiplantae</taxon>
        <taxon>Streptophyta</taxon>
        <taxon>Embryophyta</taxon>
        <taxon>Tracheophyta</taxon>
        <taxon>Spermatophyta</taxon>
        <taxon>Magnoliopsida</taxon>
        <taxon>eudicotyledons</taxon>
        <taxon>Gunneridae</taxon>
        <taxon>Pentapetalae</taxon>
        <taxon>rosids</taxon>
        <taxon>fabids</taxon>
        <taxon>Fabales</taxon>
        <taxon>Fabaceae</taxon>
        <taxon>Papilionoideae</taxon>
        <taxon>50 kb inversion clade</taxon>
        <taxon>NPAAA clade</taxon>
        <taxon>indigoferoid/millettioid clade</taxon>
        <taxon>Phaseoleae</taxon>
        <taxon>Phaseolus</taxon>
    </lineage>
</organism>
<dbReference type="Proteomes" id="UP001374584">
    <property type="component" value="Unassembled WGS sequence"/>
</dbReference>
<comment type="caution">
    <text evidence="2">The sequence shown here is derived from an EMBL/GenBank/DDBJ whole genome shotgun (WGS) entry which is preliminary data.</text>
</comment>
<feature type="chain" id="PRO_5042953803" description="Secreted protein" evidence="1">
    <location>
        <begin position="24"/>
        <end position="66"/>
    </location>
</feature>
<evidence type="ECO:0000313" key="3">
    <source>
        <dbReference type="Proteomes" id="UP001374584"/>
    </source>
</evidence>
<protein>
    <recommendedName>
        <fullName evidence="4">Secreted protein</fullName>
    </recommendedName>
</protein>
<keyword evidence="1" id="KW-0732">Signal</keyword>
<name>A0AAN9N872_PHACN</name>
<reference evidence="2 3" key="1">
    <citation type="submission" date="2024-01" db="EMBL/GenBank/DDBJ databases">
        <title>The genomes of 5 underutilized Papilionoideae crops provide insights into root nodulation and disease resistanc.</title>
        <authorList>
            <person name="Jiang F."/>
        </authorList>
    </citation>
    <scope>NUCLEOTIDE SEQUENCE [LARGE SCALE GENOMIC DNA]</scope>
    <source>
        <strain evidence="2">JINMINGXINNONG_FW02</strain>
        <tissue evidence="2">Leaves</tissue>
    </source>
</reference>
<sequence>MPTSPILYWIAGFTIWLPSLVRTSHLQSMSFSAACNCAKVHAPLLPPPFHVTSTSSTVTNVYVECA</sequence>
<evidence type="ECO:0000313" key="2">
    <source>
        <dbReference type="EMBL" id="KAK7367526.1"/>
    </source>
</evidence>
<evidence type="ECO:0000256" key="1">
    <source>
        <dbReference type="SAM" id="SignalP"/>
    </source>
</evidence>